<keyword evidence="7" id="KW-0472">Membrane</keyword>
<evidence type="ECO:0000256" key="1">
    <source>
        <dbReference type="ARBA" id="ARBA00004167"/>
    </source>
</evidence>
<dbReference type="EMBL" id="VZUA01383767">
    <property type="protein sequence ID" value="NXU67862.1"/>
    <property type="molecule type" value="Genomic_DNA"/>
</dbReference>
<evidence type="ECO:0000313" key="10">
    <source>
        <dbReference type="Proteomes" id="UP000558460"/>
    </source>
</evidence>
<evidence type="ECO:0000313" key="9">
    <source>
        <dbReference type="EMBL" id="NXU67862.1"/>
    </source>
</evidence>
<keyword evidence="3" id="KW-0677">Repeat</keyword>
<keyword evidence="10" id="KW-1185">Reference proteome</keyword>
<evidence type="ECO:0000256" key="2">
    <source>
        <dbReference type="ARBA" id="ARBA00022692"/>
    </source>
</evidence>
<dbReference type="Proteomes" id="UP000558460">
    <property type="component" value="Unassembled WGS sequence"/>
</dbReference>
<evidence type="ECO:0000256" key="4">
    <source>
        <dbReference type="ARBA" id="ARBA00022741"/>
    </source>
</evidence>
<dbReference type="AlphaFoldDB" id="A0A7L3MNJ3"/>
<protein>
    <submittedName>
        <fullName evidence="9">EPHB1 protein</fullName>
    </submittedName>
</protein>
<keyword evidence="5" id="KW-0067">ATP-binding</keyword>
<comment type="subcellular location">
    <subcellularLocation>
        <location evidence="1">Membrane</location>
        <topology evidence="1">Single-pass membrane protein</topology>
    </subcellularLocation>
</comment>
<accession>A0A7L3MNJ3</accession>
<evidence type="ECO:0000256" key="3">
    <source>
        <dbReference type="ARBA" id="ARBA00022737"/>
    </source>
</evidence>
<dbReference type="Gene3D" id="2.10.50.10">
    <property type="entry name" value="Tumor Necrosis Factor Receptor, subunit A, domain 2"/>
    <property type="match status" value="1"/>
</dbReference>
<keyword evidence="8" id="KW-0675">Receptor</keyword>
<proteinExistence type="predicted"/>
<sequence length="73" mass="7649">GAGLCVPCPPNSRSSAEASPVCACRNGYYRADFDPPAAACTSEYGLGARSPRSWDSSRDKVSIHVEFVSSSPP</sequence>
<dbReference type="GO" id="GO:0016020">
    <property type="term" value="C:membrane"/>
    <property type="evidence" value="ECO:0007669"/>
    <property type="project" value="UniProtKB-SubCell"/>
</dbReference>
<reference evidence="9 10" key="1">
    <citation type="submission" date="2019-09" db="EMBL/GenBank/DDBJ databases">
        <title>Bird 10,000 Genomes (B10K) Project - Family phase.</title>
        <authorList>
            <person name="Zhang G."/>
        </authorList>
    </citation>
    <scope>NUCLEOTIDE SEQUENCE [LARGE SCALE GENOMIC DNA]</scope>
    <source>
        <strain evidence="9">B10K-DU-029-69</strain>
        <tissue evidence="9">Muscle</tissue>
    </source>
</reference>
<name>A0A7L3MNJ3_9PASS</name>
<keyword evidence="4" id="KW-0547">Nucleotide-binding</keyword>
<feature type="non-terminal residue" evidence="9">
    <location>
        <position position="73"/>
    </location>
</feature>
<dbReference type="OrthoDB" id="4062651at2759"/>
<dbReference type="GO" id="GO:0005524">
    <property type="term" value="F:ATP binding"/>
    <property type="evidence" value="ECO:0007669"/>
    <property type="project" value="UniProtKB-KW"/>
</dbReference>
<gene>
    <name evidence="9" type="primary">Ephb1</name>
    <name evidence="9" type="ORF">HORVUL_R10534</name>
</gene>
<evidence type="ECO:0000256" key="6">
    <source>
        <dbReference type="ARBA" id="ARBA00022989"/>
    </source>
</evidence>
<keyword evidence="6" id="KW-1133">Transmembrane helix</keyword>
<evidence type="ECO:0000256" key="7">
    <source>
        <dbReference type="ARBA" id="ARBA00023136"/>
    </source>
</evidence>
<keyword evidence="2" id="KW-0812">Transmembrane</keyword>
<evidence type="ECO:0000256" key="8">
    <source>
        <dbReference type="ARBA" id="ARBA00023170"/>
    </source>
</evidence>
<feature type="non-terminal residue" evidence="9">
    <location>
        <position position="1"/>
    </location>
</feature>
<comment type="caution">
    <text evidence="9">The sequence shown here is derived from an EMBL/GenBank/DDBJ whole genome shotgun (WGS) entry which is preliminary data.</text>
</comment>
<evidence type="ECO:0000256" key="5">
    <source>
        <dbReference type="ARBA" id="ARBA00022840"/>
    </source>
</evidence>
<organism evidence="9 10">
    <name type="scientific">Horornis vulcanius</name>
    <dbReference type="NCBI Taxonomy" id="2585811"/>
    <lineage>
        <taxon>Eukaryota</taxon>
        <taxon>Metazoa</taxon>
        <taxon>Chordata</taxon>
        <taxon>Craniata</taxon>
        <taxon>Vertebrata</taxon>
        <taxon>Euteleostomi</taxon>
        <taxon>Archelosauria</taxon>
        <taxon>Archosauria</taxon>
        <taxon>Dinosauria</taxon>
        <taxon>Saurischia</taxon>
        <taxon>Theropoda</taxon>
        <taxon>Coelurosauria</taxon>
        <taxon>Aves</taxon>
        <taxon>Neognathae</taxon>
        <taxon>Neoaves</taxon>
        <taxon>Telluraves</taxon>
        <taxon>Australaves</taxon>
        <taxon>Passeriformes</taxon>
        <taxon>Sylvioidea</taxon>
        <taxon>Scotocercidae</taxon>
        <taxon>Horornis</taxon>
    </lineage>
</organism>
<dbReference type="FunFam" id="2.10.50.10:FF:000001">
    <property type="entry name" value="Ephrin type-A receptor 5"/>
    <property type="match status" value="1"/>
</dbReference>